<dbReference type="EMBL" id="JABCQO010000008">
    <property type="protein sequence ID" value="MBF0877151.1"/>
    <property type="molecule type" value="Genomic_DNA"/>
</dbReference>
<reference evidence="1" key="2">
    <citation type="submission" date="2020-11" db="EMBL/GenBank/DDBJ databases">
        <title>Description of novel Gluconobacter species.</title>
        <authorList>
            <person name="Cleenwerck I."/>
            <person name="Cnockaert M."/>
            <person name="Borremans W."/>
            <person name="Wieme A.D."/>
            <person name="De Vuyst L."/>
            <person name="Vandamme P."/>
        </authorList>
    </citation>
    <scope>NUCLEOTIDE SEQUENCE</scope>
    <source>
        <strain evidence="1">LMG 27748</strain>
    </source>
</reference>
<gene>
    <name evidence="1" type="ORF">HKD21_09850</name>
</gene>
<reference evidence="1" key="1">
    <citation type="submission" date="2020-04" db="EMBL/GenBank/DDBJ databases">
        <authorList>
            <person name="Sombolestani A."/>
        </authorList>
    </citation>
    <scope>NUCLEOTIDE SEQUENCE</scope>
    <source>
        <strain evidence="1">LMG 27748</strain>
    </source>
</reference>
<name>A0ABR9YEZ4_9PROT</name>
<accession>A0ABR9YEZ4</accession>
<dbReference type="RefSeq" id="WP_194255529.1">
    <property type="nucleotide sequence ID" value="NZ_JABCQO010000008.1"/>
</dbReference>
<comment type="caution">
    <text evidence="1">The sequence shown here is derived from an EMBL/GenBank/DDBJ whole genome shotgun (WGS) entry which is preliminary data.</text>
</comment>
<evidence type="ECO:0000313" key="1">
    <source>
        <dbReference type="EMBL" id="MBF0877151.1"/>
    </source>
</evidence>
<organism evidence="1 2">
    <name type="scientific">Gluconobacter cerevisiae</name>
    <dbReference type="NCBI Taxonomy" id="1379734"/>
    <lineage>
        <taxon>Bacteria</taxon>
        <taxon>Pseudomonadati</taxon>
        <taxon>Pseudomonadota</taxon>
        <taxon>Alphaproteobacteria</taxon>
        <taxon>Acetobacterales</taxon>
        <taxon>Acetobacteraceae</taxon>
        <taxon>Gluconobacter</taxon>
    </lineage>
</organism>
<evidence type="ECO:0000313" key="2">
    <source>
        <dbReference type="Proteomes" id="UP000630952"/>
    </source>
</evidence>
<proteinExistence type="predicted"/>
<keyword evidence="2" id="KW-1185">Reference proteome</keyword>
<sequence>MCRTPPKPPEDPIAFLRAQVIEDVPDMVLGGFAEWLMNKQRLSPKIAGNRITPLKAMWIYAIQNHILKGPQPVDGRYCRVEKESRKEGG</sequence>
<protein>
    <submittedName>
        <fullName evidence="1">Uncharacterized protein</fullName>
    </submittedName>
</protein>
<dbReference type="Proteomes" id="UP000630952">
    <property type="component" value="Unassembled WGS sequence"/>
</dbReference>